<dbReference type="PROSITE" id="PS50850">
    <property type="entry name" value="MFS"/>
    <property type="match status" value="1"/>
</dbReference>
<protein>
    <submittedName>
        <fullName evidence="9">MFS transporter</fullName>
    </submittedName>
</protein>
<evidence type="ECO:0000313" key="9">
    <source>
        <dbReference type="EMBL" id="RJG51652.1"/>
    </source>
</evidence>
<evidence type="ECO:0000256" key="4">
    <source>
        <dbReference type="ARBA" id="ARBA00022692"/>
    </source>
</evidence>
<name>A0A418YKZ2_9GAMM</name>
<reference evidence="9 10" key="1">
    <citation type="submission" date="2018-09" db="EMBL/GenBank/DDBJ databases">
        <authorList>
            <person name="Wang F."/>
        </authorList>
    </citation>
    <scope>NUCLEOTIDE SEQUENCE [LARGE SCALE GENOMIC DNA]</scope>
    <source>
        <strain evidence="9 10">PLHSC7-2</strain>
    </source>
</reference>
<feature type="transmembrane region" description="Helical" evidence="7">
    <location>
        <begin position="293"/>
        <end position="320"/>
    </location>
</feature>
<feature type="transmembrane region" description="Helical" evidence="7">
    <location>
        <begin position="237"/>
        <end position="255"/>
    </location>
</feature>
<accession>A0A418YKZ2</accession>
<feature type="domain" description="Major facilitator superfamily (MFS) profile" evidence="8">
    <location>
        <begin position="1"/>
        <end position="349"/>
    </location>
</feature>
<dbReference type="CDD" id="cd17477">
    <property type="entry name" value="MFS_YcaD_like"/>
    <property type="match status" value="1"/>
</dbReference>
<dbReference type="InterPro" id="IPR011701">
    <property type="entry name" value="MFS"/>
</dbReference>
<dbReference type="InterPro" id="IPR047200">
    <property type="entry name" value="MFS_YcaD-like"/>
</dbReference>
<feature type="transmembrane region" description="Helical" evidence="7">
    <location>
        <begin position="132"/>
        <end position="152"/>
    </location>
</feature>
<dbReference type="PANTHER" id="PTHR23521">
    <property type="entry name" value="TRANSPORTER MFS SUPERFAMILY"/>
    <property type="match status" value="1"/>
</dbReference>
<comment type="caution">
    <text evidence="9">The sequence shown here is derived from an EMBL/GenBank/DDBJ whole genome shotgun (WGS) entry which is preliminary data.</text>
</comment>
<proteinExistence type="predicted"/>
<dbReference type="GO" id="GO:0022857">
    <property type="term" value="F:transmembrane transporter activity"/>
    <property type="evidence" value="ECO:0007669"/>
    <property type="project" value="InterPro"/>
</dbReference>
<evidence type="ECO:0000256" key="3">
    <source>
        <dbReference type="ARBA" id="ARBA00022475"/>
    </source>
</evidence>
<keyword evidence="2" id="KW-0813">Transport</keyword>
<evidence type="ECO:0000313" key="10">
    <source>
        <dbReference type="Proteomes" id="UP000283255"/>
    </source>
</evidence>
<evidence type="ECO:0000256" key="6">
    <source>
        <dbReference type="ARBA" id="ARBA00023136"/>
    </source>
</evidence>
<dbReference type="SUPFAM" id="SSF103473">
    <property type="entry name" value="MFS general substrate transporter"/>
    <property type="match status" value="1"/>
</dbReference>
<comment type="subcellular location">
    <subcellularLocation>
        <location evidence="1">Cell membrane</location>
        <topology evidence="1">Multi-pass membrane protein</topology>
    </subcellularLocation>
</comment>
<keyword evidence="6 7" id="KW-0472">Membrane</keyword>
<keyword evidence="4 7" id="KW-0812">Transmembrane</keyword>
<dbReference type="OrthoDB" id="9810614at2"/>
<evidence type="ECO:0000259" key="8">
    <source>
        <dbReference type="PROSITE" id="PS50850"/>
    </source>
</evidence>
<dbReference type="Gene3D" id="1.20.1250.20">
    <property type="entry name" value="MFS general substrate transporter like domains"/>
    <property type="match status" value="2"/>
</dbReference>
<evidence type="ECO:0000256" key="5">
    <source>
        <dbReference type="ARBA" id="ARBA00022989"/>
    </source>
</evidence>
<dbReference type="EMBL" id="QZCH01000001">
    <property type="protein sequence ID" value="RJG51652.1"/>
    <property type="molecule type" value="Genomic_DNA"/>
</dbReference>
<dbReference type="PANTHER" id="PTHR23521:SF2">
    <property type="entry name" value="TRANSPORTER MFS SUPERFAMILY"/>
    <property type="match status" value="1"/>
</dbReference>
<reference evidence="9 10" key="2">
    <citation type="submission" date="2019-01" db="EMBL/GenBank/DDBJ databases">
        <title>Motilimonas pumilus sp. nov., isolated from the gut of sea cucumber (Apostichopus japonicus).</title>
        <authorList>
            <person name="Wang F.-Q."/>
            <person name="Ren L.-H."/>
            <person name="Lin Y.-W."/>
            <person name="Sun G.-H."/>
            <person name="Du Z.-J."/>
            <person name="Zhao J.-X."/>
            <person name="Liu X.-J."/>
            <person name="Liu L.-J."/>
        </authorList>
    </citation>
    <scope>NUCLEOTIDE SEQUENCE [LARGE SCALE GENOMIC DNA]</scope>
    <source>
        <strain evidence="9 10">PLHSC7-2</strain>
    </source>
</reference>
<feature type="transmembrane region" description="Helical" evidence="7">
    <location>
        <begin position="326"/>
        <end position="346"/>
    </location>
</feature>
<dbReference type="Pfam" id="PF07690">
    <property type="entry name" value="MFS_1"/>
    <property type="match status" value="1"/>
</dbReference>
<evidence type="ECO:0000256" key="1">
    <source>
        <dbReference type="ARBA" id="ARBA00004651"/>
    </source>
</evidence>
<dbReference type="Proteomes" id="UP000283255">
    <property type="component" value="Unassembled WGS sequence"/>
</dbReference>
<feature type="transmembrane region" description="Helical" evidence="7">
    <location>
        <begin position="48"/>
        <end position="66"/>
    </location>
</feature>
<keyword evidence="5 7" id="KW-1133">Transmembrane helix</keyword>
<feature type="transmembrane region" description="Helical" evidence="7">
    <location>
        <begin position="20"/>
        <end position="43"/>
    </location>
</feature>
<keyword evidence="10" id="KW-1185">Reference proteome</keyword>
<dbReference type="InterPro" id="IPR020846">
    <property type="entry name" value="MFS_dom"/>
</dbReference>
<feature type="transmembrane region" description="Helical" evidence="7">
    <location>
        <begin position="173"/>
        <end position="197"/>
    </location>
</feature>
<dbReference type="AlphaFoldDB" id="A0A418YKZ2"/>
<sequence length="356" mass="37897">MSIIPLMLAQYGISEATASWLASAFYAGLLIGAVFAEGVVSLLGHRRAFIVCLLTFVATVMCLPLLPSQLAWLLARFVAGLAVAGVFVTVESWLMAGDEANRAKRLSFYMIALYGGSAFGQFGIAIFGVEGLLPFIVIASLLSVAVLVLTFVKSEQPSTEEDASLTLKQMSKLNHAAIIGCIISGLTLGAIYGLMPVELSSRNIAHDNIAVLMALVILGGMAVQPLVTVMSKKFKRIILMLMFSLLGVFSIGLTLLTQDVFILAVALVGLGMATFALYPIAISLGCQQLDEKYMVSVAQVMLFAYGVGSVAGPALAGYFINQPHGLFAYLFIMLLATSIYMLIASIENKSQIQAAK</sequence>
<organism evidence="9 10">
    <name type="scientific">Motilimonas pumila</name>
    <dbReference type="NCBI Taxonomy" id="2303987"/>
    <lineage>
        <taxon>Bacteria</taxon>
        <taxon>Pseudomonadati</taxon>
        <taxon>Pseudomonadota</taxon>
        <taxon>Gammaproteobacteria</taxon>
        <taxon>Alteromonadales</taxon>
        <taxon>Alteromonadales genera incertae sedis</taxon>
        <taxon>Motilimonas</taxon>
    </lineage>
</organism>
<dbReference type="GO" id="GO:0005886">
    <property type="term" value="C:plasma membrane"/>
    <property type="evidence" value="ECO:0007669"/>
    <property type="project" value="UniProtKB-SubCell"/>
</dbReference>
<evidence type="ECO:0000256" key="7">
    <source>
        <dbReference type="SAM" id="Phobius"/>
    </source>
</evidence>
<feature type="transmembrane region" description="Helical" evidence="7">
    <location>
        <begin position="209"/>
        <end position="230"/>
    </location>
</feature>
<feature type="transmembrane region" description="Helical" evidence="7">
    <location>
        <begin position="261"/>
        <end position="281"/>
    </location>
</feature>
<feature type="transmembrane region" description="Helical" evidence="7">
    <location>
        <begin position="72"/>
        <end position="94"/>
    </location>
</feature>
<feature type="transmembrane region" description="Helical" evidence="7">
    <location>
        <begin position="106"/>
        <end position="126"/>
    </location>
</feature>
<gene>
    <name evidence="9" type="ORF">D1Z90_00060</name>
</gene>
<evidence type="ECO:0000256" key="2">
    <source>
        <dbReference type="ARBA" id="ARBA00022448"/>
    </source>
</evidence>
<keyword evidence="3" id="KW-1003">Cell membrane</keyword>
<dbReference type="InterPro" id="IPR036259">
    <property type="entry name" value="MFS_trans_sf"/>
</dbReference>